<organism evidence="2 3">
    <name type="scientific">Marinobacterium aestuariivivens</name>
    <dbReference type="NCBI Taxonomy" id="1698799"/>
    <lineage>
        <taxon>Bacteria</taxon>
        <taxon>Pseudomonadati</taxon>
        <taxon>Pseudomonadota</taxon>
        <taxon>Gammaproteobacteria</taxon>
        <taxon>Oceanospirillales</taxon>
        <taxon>Oceanospirillaceae</taxon>
        <taxon>Marinobacterium</taxon>
    </lineage>
</organism>
<proteinExistence type="predicted"/>
<sequence length="162" mass="18049">MRKGTFWLIWGLGAGPLLLAVLMYWSGVGVPQGRTHHGVLLADGARIDGWQLQNAGGEHWRGEAKWQLFLTVPADCTRCMGWLERMPNLWTAIGKERERVGWHRVSATAVGDVLGSKRVKELGGALWVVDPLGNLVLRYDLDVEPQGVLEDMRRLLKLSKVG</sequence>
<dbReference type="EMBL" id="JBHSWE010000001">
    <property type="protein sequence ID" value="MFC6671019.1"/>
    <property type="molecule type" value="Genomic_DNA"/>
</dbReference>
<accession>A0ABW2A0Z3</accession>
<evidence type="ECO:0000256" key="1">
    <source>
        <dbReference type="SAM" id="Phobius"/>
    </source>
</evidence>
<keyword evidence="1" id="KW-0472">Membrane</keyword>
<keyword evidence="1" id="KW-0812">Transmembrane</keyword>
<name>A0ABW2A0Z3_9GAMM</name>
<keyword evidence="3" id="KW-1185">Reference proteome</keyword>
<feature type="transmembrane region" description="Helical" evidence="1">
    <location>
        <begin position="6"/>
        <end position="25"/>
    </location>
</feature>
<dbReference type="Proteomes" id="UP001596422">
    <property type="component" value="Unassembled WGS sequence"/>
</dbReference>
<reference evidence="3" key="1">
    <citation type="journal article" date="2019" name="Int. J. Syst. Evol. Microbiol.">
        <title>The Global Catalogue of Microorganisms (GCM) 10K type strain sequencing project: providing services to taxonomists for standard genome sequencing and annotation.</title>
        <authorList>
            <consortium name="The Broad Institute Genomics Platform"/>
            <consortium name="The Broad Institute Genome Sequencing Center for Infectious Disease"/>
            <person name="Wu L."/>
            <person name="Ma J."/>
        </authorList>
    </citation>
    <scope>NUCLEOTIDE SEQUENCE [LARGE SCALE GENOMIC DNA]</scope>
    <source>
        <strain evidence="3">NBRC 111756</strain>
    </source>
</reference>
<gene>
    <name evidence="2" type="ORF">ACFQDL_13800</name>
</gene>
<keyword evidence="1" id="KW-1133">Transmembrane helix</keyword>
<protein>
    <recommendedName>
        <fullName evidence="4">Thioredoxin domain-containing protein</fullName>
    </recommendedName>
</protein>
<evidence type="ECO:0000313" key="3">
    <source>
        <dbReference type="Proteomes" id="UP001596422"/>
    </source>
</evidence>
<evidence type="ECO:0008006" key="4">
    <source>
        <dbReference type="Google" id="ProtNLM"/>
    </source>
</evidence>
<evidence type="ECO:0000313" key="2">
    <source>
        <dbReference type="EMBL" id="MFC6671019.1"/>
    </source>
</evidence>
<comment type="caution">
    <text evidence="2">The sequence shown here is derived from an EMBL/GenBank/DDBJ whole genome shotgun (WGS) entry which is preliminary data.</text>
</comment>
<dbReference type="RefSeq" id="WP_379909522.1">
    <property type="nucleotide sequence ID" value="NZ_JBHSWE010000001.1"/>
</dbReference>